<feature type="chain" id="PRO_5046854673" evidence="1">
    <location>
        <begin position="22"/>
        <end position="99"/>
    </location>
</feature>
<accession>A0ABR4EFZ6</accession>
<comment type="caution">
    <text evidence="2">The sequence shown here is derived from an EMBL/GenBank/DDBJ whole genome shotgun (WGS) entry which is preliminary data.</text>
</comment>
<organism evidence="2 3">
    <name type="scientific">Diaporthe vaccinii</name>
    <dbReference type="NCBI Taxonomy" id="105482"/>
    <lineage>
        <taxon>Eukaryota</taxon>
        <taxon>Fungi</taxon>
        <taxon>Dikarya</taxon>
        <taxon>Ascomycota</taxon>
        <taxon>Pezizomycotina</taxon>
        <taxon>Sordariomycetes</taxon>
        <taxon>Sordariomycetidae</taxon>
        <taxon>Diaporthales</taxon>
        <taxon>Diaporthaceae</taxon>
        <taxon>Diaporthe</taxon>
        <taxon>Diaporthe eres species complex</taxon>
    </lineage>
</organism>
<dbReference type="InterPro" id="IPR036188">
    <property type="entry name" value="FAD/NAD-bd_sf"/>
</dbReference>
<dbReference type="EMBL" id="JBAWTH010000058">
    <property type="protein sequence ID" value="KAL2281341.1"/>
    <property type="molecule type" value="Genomic_DNA"/>
</dbReference>
<feature type="signal peptide" evidence="1">
    <location>
        <begin position="1"/>
        <end position="21"/>
    </location>
</feature>
<name>A0ABR4EFZ6_9PEZI</name>
<dbReference type="SUPFAM" id="SSF51905">
    <property type="entry name" value="FAD/NAD(P)-binding domain"/>
    <property type="match status" value="1"/>
</dbReference>
<dbReference type="Proteomes" id="UP001600888">
    <property type="component" value="Unassembled WGS sequence"/>
</dbReference>
<evidence type="ECO:0000313" key="2">
    <source>
        <dbReference type="EMBL" id="KAL2281341.1"/>
    </source>
</evidence>
<evidence type="ECO:0000313" key="3">
    <source>
        <dbReference type="Proteomes" id="UP001600888"/>
    </source>
</evidence>
<reference evidence="2 3" key="1">
    <citation type="submission" date="2024-03" db="EMBL/GenBank/DDBJ databases">
        <title>A high-quality draft genome sequence of Diaporthe vaccinii, a causative agent of upright dieback and viscid rot disease in cranberry plants.</title>
        <authorList>
            <person name="Sarrasin M."/>
            <person name="Lang B.F."/>
            <person name="Burger G."/>
        </authorList>
    </citation>
    <scope>NUCLEOTIDE SEQUENCE [LARGE SCALE GENOMIC DNA]</scope>
    <source>
        <strain evidence="2 3">IS7</strain>
    </source>
</reference>
<keyword evidence="3" id="KW-1185">Reference proteome</keyword>
<keyword evidence="1" id="KW-0732">Signal</keyword>
<dbReference type="Gene3D" id="3.50.50.60">
    <property type="entry name" value="FAD/NAD(P)-binding domain"/>
    <property type="match status" value="1"/>
</dbReference>
<evidence type="ECO:0000256" key="1">
    <source>
        <dbReference type="SAM" id="SignalP"/>
    </source>
</evidence>
<gene>
    <name evidence="2" type="ORF">FJTKL_11750</name>
</gene>
<protein>
    <submittedName>
        <fullName evidence="2">Uncharacterized protein</fullName>
    </submittedName>
</protein>
<dbReference type="Pfam" id="PF12831">
    <property type="entry name" value="FAD_oxidored"/>
    <property type="match status" value="1"/>
</dbReference>
<sequence length="99" mass="10526">MRPATPLVLIALVAAAGGVSDTTNEVINRDVVIVGGGASGAHAAVKLRDMGKTIALVEKRDKTWLPGAHRDVSGSPHREAHQCWGPGLDYLQEYHGLYN</sequence>
<proteinExistence type="predicted"/>